<sequence length="814" mass="90741">MKLNVAVLCLALAVSVSARGSAGAYERLYYWFVYRAEVTVYGSDSDKWTMGGGCMGSGTHDSCTFNQFINWVSNGEADENPSYPETNFNPTSQEDINNAADSLSDAINSGDLEDVVASRVNKNAKGWFATWRNVAHATYAAKAEVVSRGDSVNTVIGDELKMAEFCLNSVDAYRRLDHFEKMRTHFNNKFPDLTVVWRVKTTNEIEWREIDVPATHTMNYKSGYTLTELQDEIDDFNTGEDADEENKKHWDILVKVDKAKKSCPVTEEGLVLFKVVSLGAVGGMMSEELRQSCVAALRGHGLPTDLNELHSGALRLCILRGMRHHDGFGHELRYNSPLPPAKSAAFLRALNARDIMSNRVPVMTQPDQFPYCIWHPQVALEDTYRRLAEQYPPMRYLVGRACAVAGYIDLFNELELLPDISIAEEARDNMANNHGGSRAIYEAIINSPVRYAILDDYRRTIHNADISGHAVVGLNGDTAVLSSLANSRLKLDDIVSCDTTSDVSVTYKYFNITEDWNVDEAGGEGGDDEEEEEDLPIGDPMTNLLYLPLPKDLPPGNKNLLILMAAYHGDVDRYHRLRRPQMIRGEHDALVHAPSPTTCPTRSGTPDLAHSTTYEELAHRRPEAIPAVARACIVADYQEVWDALDWVPDKHLFAEARQSPNPHYLRTLDEREAEIRAAAAVAAVDPEGRQQKIVSPNSLPLIPVYADLVRGTSSRRTPTHLRGHVSESDFDWGQGGAYGGVGADAGVIELFTSSPASLRPPPNVKFYDLAMVYERSIYLHTHPEKGQEEVDDAEVRARLNARRRGEYQRRRGRG</sequence>
<dbReference type="EMBL" id="JANPWZ010000870">
    <property type="protein sequence ID" value="KAJ3571109.1"/>
    <property type="molecule type" value="Genomic_DNA"/>
</dbReference>
<comment type="caution">
    <text evidence="2">The sequence shown here is derived from an EMBL/GenBank/DDBJ whole genome shotgun (WGS) entry which is preliminary data.</text>
</comment>
<protein>
    <submittedName>
        <fullName evidence="2">Uncharacterized protein</fullName>
    </submittedName>
</protein>
<evidence type="ECO:0000313" key="3">
    <source>
        <dbReference type="Proteomes" id="UP001148614"/>
    </source>
</evidence>
<proteinExistence type="predicted"/>
<evidence type="ECO:0000313" key="2">
    <source>
        <dbReference type="EMBL" id="KAJ3571109.1"/>
    </source>
</evidence>
<organism evidence="2 3">
    <name type="scientific">Xylaria arbuscula</name>
    <dbReference type="NCBI Taxonomy" id="114810"/>
    <lineage>
        <taxon>Eukaryota</taxon>
        <taxon>Fungi</taxon>
        <taxon>Dikarya</taxon>
        <taxon>Ascomycota</taxon>
        <taxon>Pezizomycotina</taxon>
        <taxon>Sordariomycetes</taxon>
        <taxon>Xylariomycetidae</taxon>
        <taxon>Xylariales</taxon>
        <taxon>Xylariaceae</taxon>
        <taxon>Xylaria</taxon>
    </lineage>
</organism>
<dbReference type="AlphaFoldDB" id="A0A9W8NED9"/>
<feature type="signal peptide" evidence="1">
    <location>
        <begin position="1"/>
        <end position="18"/>
    </location>
</feature>
<name>A0A9W8NED9_9PEZI</name>
<reference evidence="2" key="1">
    <citation type="submission" date="2022-07" db="EMBL/GenBank/DDBJ databases">
        <title>Genome Sequence of Xylaria arbuscula.</title>
        <authorList>
            <person name="Buettner E."/>
        </authorList>
    </citation>
    <scope>NUCLEOTIDE SEQUENCE</scope>
    <source>
        <strain evidence="2">VT107</strain>
    </source>
</reference>
<gene>
    <name evidence="2" type="ORF">NPX13_g5493</name>
</gene>
<dbReference type="Proteomes" id="UP001148614">
    <property type="component" value="Unassembled WGS sequence"/>
</dbReference>
<keyword evidence="1" id="KW-0732">Signal</keyword>
<keyword evidence="3" id="KW-1185">Reference proteome</keyword>
<feature type="chain" id="PRO_5040782835" evidence="1">
    <location>
        <begin position="19"/>
        <end position="814"/>
    </location>
</feature>
<evidence type="ECO:0000256" key="1">
    <source>
        <dbReference type="SAM" id="SignalP"/>
    </source>
</evidence>
<accession>A0A9W8NED9</accession>